<keyword evidence="1" id="KW-0472">Membrane</keyword>
<dbReference type="InterPro" id="IPR036291">
    <property type="entry name" value="NAD(P)-bd_dom_sf"/>
</dbReference>
<dbReference type="SUPFAM" id="SSF51735">
    <property type="entry name" value="NAD(P)-binding Rossmann-fold domains"/>
    <property type="match status" value="1"/>
</dbReference>
<keyword evidence="1" id="KW-1133">Transmembrane helix</keyword>
<dbReference type="Proteomes" id="UP000027997">
    <property type="component" value="Unassembled WGS sequence"/>
</dbReference>
<feature type="domain" description="Potassium channel" evidence="2">
    <location>
        <begin position="19"/>
        <end position="95"/>
    </location>
</feature>
<feature type="transmembrane region" description="Helical" evidence="1">
    <location>
        <begin position="70"/>
        <end position="96"/>
    </location>
</feature>
<dbReference type="SUPFAM" id="SSF81324">
    <property type="entry name" value="Voltage-gated potassium channels"/>
    <property type="match status" value="1"/>
</dbReference>
<dbReference type="Gene3D" id="3.40.50.720">
    <property type="entry name" value="NAD(P)-binding Rossmann-like Domain"/>
    <property type="match status" value="1"/>
</dbReference>
<reference evidence="3 4" key="1">
    <citation type="submission" date="2014-06" db="EMBL/GenBank/DDBJ databases">
        <title>Whole Genome Sequences of Three Symbiotic Endozoicomonas Bacteria.</title>
        <authorList>
            <person name="Neave M.J."/>
            <person name="Apprill A."/>
            <person name="Voolstra C.R."/>
        </authorList>
    </citation>
    <scope>NUCLEOTIDE SEQUENCE [LARGE SCALE GENOMIC DNA]</scope>
    <source>
        <strain evidence="3 4">DSM 22380</strain>
    </source>
</reference>
<evidence type="ECO:0000256" key="1">
    <source>
        <dbReference type="SAM" id="Phobius"/>
    </source>
</evidence>
<protein>
    <recommendedName>
        <fullName evidence="2">Potassium channel domain-containing protein</fullName>
    </recommendedName>
</protein>
<dbReference type="STRING" id="305900.GV64_14970"/>
<comment type="caution">
    <text evidence="3">The sequence shown here is derived from an EMBL/GenBank/DDBJ whole genome shotgun (WGS) entry which is preliminary data.</text>
</comment>
<organism evidence="3 4">
    <name type="scientific">Endozoicomonas elysicola</name>
    <dbReference type="NCBI Taxonomy" id="305900"/>
    <lineage>
        <taxon>Bacteria</taxon>
        <taxon>Pseudomonadati</taxon>
        <taxon>Pseudomonadota</taxon>
        <taxon>Gammaproteobacteria</taxon>
        <taxon>Oceanospirillales</taxon>
        <taxon>Endozoicomonadaceae</taxon>
        <taxon>Endozoicomonas</taxon>
    </lineage>
</organism>
<gene>
    <name evidence="3" type="ORF">GV64_14970</name>
</gene>
<dbReference type="PANTHER" id="PTHR43833:SF9">
    <property type="entry name" value="POTASSIUM CHANNEL PROTEIN YUGO-RELATED"/>
    <property type="match status" value="1"/>
</dbReference>
<dbReference type="PANTHER" id="PTHR43833">
    <property type="entry name" value="POTASSIUM CHANNEL PROTEIN 2-RELATED-RELATED"/>
    <property type="match status" value="1"/>
</dbReference>
<keyword evidence="1" id="KW-0812">Transmembrane</keyword>
<dbReference type="Pfam" id="PF07885">
    <property type="entry name" value="Ion_trans_2"/>
    <property type="match status" value="1"/>
</dbReference>
<proteinExistence type="predicted"/>
<sequence>MRFFHNQFLKLSWLALLLVLLGHFAFSWSLMWLAGEVDLLSPAQWLYFYVTTSTTVGYGDLSPGSELGRVLAALFILPGGVVFLAAVLGKLSSFFITVWRKGMQGRGDFSGLENHIVIFGWHRNQTPKMIELIFGDTRRENRKVLLCTSQEMENPFPEQVLFIRGESLNDPALIQRTGIENAARVIVFRDTDDQTLATCLTIAATRTKAHIVAWFESDQMVNLLHSHCPQIECHSNISMELLVRSAQDPGSSRLQQQLLSTLIGPTQYSVRVPENFAGTTFGRLLEFFKVNHEAIALGVADSATGNDLRLNPGSAEIVNAGQVIYYMSAQRIHRNEIQWEQL</sequence>
<dbReference type="eggNOG" id="COG1226">
    <property type="taxonomic scope" value="Bacteria"/>
</dbReference>
<keyword evidence="4" id="KW-1185">Reference proteome</keyword>
<dbReference type="EMBL" id="JOJP01000001">
    <property type="protein sequence ID" value="KEI71864.1"/>
    <property type="molecule type" value="Genomic_DNA"/>
</dbReference>
<name>A0A081KCI8_9GAMM</name>
<evidence type="ECO:0000259" key="2">
    <source>
        <dbReference type="Pfam" id="PF07885"/>
    </source>
</evidence>
<dbReference type="InterPro" id="IPR013099">
    <property type="entry name" value="K_chnl_dom"/>
</dbReference>
<evidence type="ECO:0000313" key="4">
    <source>
        <dbReference type="Proteomes" id="UP000027997"/>
    </source>
</evidence>
<dbReference type="Gene3D" id="1.10.287.70">
    <property type="match status" value="1"/>
</dbReference>
<dbReference type="AlphaFoldDB" id="A0A081KCI8"/>
<accession>A0A081KCI8</accession>
<dbReference type="InterPro" id="IPR050721">
    <property type="entry name" value="Trk_Ktr_HKT_K-transport"/>
</dbReference>
<evidence type="ECO:0000313" key="3">
    <source>
        <dbReference type="EMBL" id="KEI71864.1"/>
    </source>
</evidence>